<dbReference type="Proteomes" id="UP001497453">
    <property type="component" value="Chromosome 1"/>
</dbReference>
<proteinExistence type="predicted"/>
<evidence type="ECO:0000313" key="2">
    <source>
        <dbReference type="Proteomes" id="UP001497453"/>
    </source>
</evidence>
<protein>
    <submittedName>
        <fullName evidence="1">Uncharacterized protein</fullName>
    </submittedName>
</protein>
<dbReference type="EMBL" id="OZ037944">
    <property type="protein sequence ID" value="CAL1693925.1"/>
    <property type="molecule type" value="Genomic_DNA"/>
</dbReference>
<keyword evidence="2" id="KW-1185">Reference proteome</keyword>
<sequence length="212" mass="24005">MGRRDTAPTLTRPGKPSELVGKAGHFVRERFTKRRKSANPTKTIPVSSAIMVSSEHVDKQSSARPSTQVDDHTHILRLLAEDIQGEGHYGELLALRGPGAQRALELMQELLDDGPVWRSFSIESSQENRRRIYDSMLRLSKSSQQVPSSLFVTVQHILADMPECIGLNSDIYLALYSGTKVAVRRIRSQQWQTDRTGWEATKARLFFECLKW</sequence>
<reference evidence="2" key="1">
    <citation type="submission" date="2024-04" db="EMBL/GenBank/DDBJ databases">
        <authorList>
            <person name="Shaw F."/>
            <person name="Minotto A."/>
        </authorList>
    </citation>
    <scope>NUCLEOTIDE SEQUENCE [LARGE SCALE GENOMIC DNA]</scope>
</reference>
<organism evidence="1 2">
    <name type="scientific">Somion occarium</name>
    <dbReference type="NCBI Taxonomy" id="3059160"/>
    <lineage>
        <taxon>Eukaryota</taxon>
        <taxon>Fungi</taxon>
        <taxon>Dikarya</taxon>
        <taxon>Basidiomycota</taxon>
        <taxon>Agaricomycotina</taxon>
        <taxon>Agaricomycetes</taxon>
        <taxon>Polyporales</taxon>
        <taxon>Cerrenaceae</taxon>
        <taxon>Somion</taxon>
    </lineage>
</organism>
<evidence type="ECO:0000313" key="1">
    <source>
        <dbReference type="EMBL" id="CAL1693925.1"/>
    </source>
</evidence>
<name>A0ABP1CEK3_9APHY</name>
<gene>
    <name evidence="1" type="ORF">GFSPODELE1_LOCUS65</name>
</gene>
<accession>A0ABP1CEK3</accession>